<dbReference type="InterPro" id="IPR043128">
    <property type="entry name" value="Rev_trsase/Diguanyl_cyclase"/>
</dbReference>
<dbReference type="RefSeq" id="WP_281094913.1">
    <property type="nucleotide sequence ID" value="NZ_JARYZI010000008.1"/>
</dbReference>
<keyword evidence="1" id="KW-1133">Transmembrane helix</keyword>
<accession>A0ABT6NF72</accession>
<dbReference type="NCBIfam" id="TIGR00254">
    <property type="entry name" value="GGDEF"/>
    <property type="match status" value="1"/>
</dbReference>
<evidence type="ECO:0000256" key="1">
    <source>
        <dbReference type="SAM" id="Phobius"/>
    </source>
</evidence>
<dbReference type="NCBIfam" id="TIGR00277">
    <property type="entry name" value="HDIG"/>
    <property type="match status" value="1"/>
</dbReference>
<feature type="domain" description="GGDEF" evidence="2">
    <location>
        <begin position="475"/>
        <end position="609"/>
    </location>
</feature>
<keyword evidence="6" id="KW-1185">Reference proteome</keyword>
<feature type="domain" description="HD" evidence="3">
    <location>
        <begin position="645"/>
        <end position="767"/>
    </location>
</feature>
<evidence type="ECO:0000313" key="6">
    <source>
        <dbReference type="Proteomes" id="UP001158045"/>
    </source>
</evidence>
<dbReference type="InterPro" id="IPR006675">
    <property type="entry name" value="HDIG_dom"/>
</dbReference>
<dbReference type="InterPro" id="IPR003607">
    <property type="entry name" value="HD/PDEase_dom"/>
</dbReference>
<dbReference type="Gene3D" id="1.10.3210.10">
    <property type="entry name" value="Hypothetical protein af1432"/>
    <property type="match status" value="1"/>
</dbReference>
<comment type="caution">
    <text evidence="5">The sequence shown here is derived from an EMBL/GenBank/DDBJ whole genome shotgun (WGS) entry which is preliminary data.</text>
</comment>
<feature type="transmembrane region" description="Helical" evidence="1">
    <location>
        <begin position="122"/>
        <end position="140"/>
    </location>
</feature>
<dbReference type="CDD" id="cd01949">
    <property type="entry name" value="GGDEF"/>
    <property type="match status" value="1"/>
</dbReference>
<feature type="transmembrane region" description="Helical" evidence="1">
    <location>
        <begin position="185"/>
        <end position="202"/>
    </location>
</feature>
<feature type="transmembrane region" description="Helical" evidence="1">
    <location>
        <begin position="161"/>
        <end position="179"/>
    </location>
</feature>
<dbReference type="SUPFAM" id="SSF109604">
    <property type="entry name" value="HD-domain/PDEase-like"/>
    <property type="match status" value="1"/>
</dbReference>
<feature type="transmembrane region" description="Helical" evidence="1">
    <location>
        <begin position="48"/>
        <end position="71"/>
    </location>
</feature>
<dbReference type="InterPro" id="IPR031621">
    <property type="entry name" value="HisKA_7TM"/>
</dbReference>
<dbReference type="EC" id="2.7.7.65" evidence="5"/>
<gene>
    <name evidence="5" type="ORF">QE109_12715</name>
</gene>
<keyword evidence="1" id="KW-0472">Membrane</keyword>
<dbReference type="PROSITE" id="PS51831">
    <property type="entry name" value="HD"/>
    <property type="match status" value="1"/>
</dbReference>
<dbReference type="PROSITE" id="PS50887">
    <property type="entry name" value="GGDEF"/>
    <property type="match status" value="1"/>
</dbReference>
<proteinExistence type="predicted"/>
<dbReference type="PANTHER" id="PTHR43155:SF2">
    <property type="entry name" value="CYCLIC DI-GMP PHOSPHODIESTERASE PA4108"/>
    <property type="match status" value="1"/>
</dbReference>
<keyword evidence="5" id="KW-0548">Nucleotidyltransferase</keyword>
<dbReference type="Pfam" id="PF13487">
    <property type="entry name" value="HD_5"/>
    <property type="match status" value="1"/>
</dbReference>
<name>A0ABT6NF72_9FIRM</name>
<dbReference type="InterPro" id="IPR000160">
    <property type="entry name" value="GGDEF_dom"/>
</dbReference>
<dbReference type="PROSITE" id="PS51832">
    <property type="entry name" value="HD_GYP"/>
    <property type="match status" value="1"/>
</dbReference>
<evidence type="ECO:0000259" key="2">
    <source>
        <dbReference type="PROSITE" id="PS50887"/>
    </source>
</evidence>
<dbReference type="Proteomes" id="UP001158045">
    <property type="component" value="Unassembled WGS sequence"/>
</dbReference>
<dbReference type="SUPFAM" id="SSF55073">
    <property type="entry name" value="Nucleotide cyclase"/>
    <property type="match status" value="1"/>
</dbReference>
<feature type="transmembrane region" description="Helical" evidence="1">
    <location>
        <begin position="83"/>
        <end position="102"/>
    </location>
</feature>
<evidence type="ECO:0000313" key="5">
    <source>
        <dbReference type="EMBL" id="MDH8679015.1"/>
    </source>
</evidence>
<dbReference type="SMART" id="SM00267">
    <property type="entry name" value="GGDEF"/>
    <property type="match status" value="1"/>
</dbReference>
<dbReference type="SMART" id="SM00471">
    <property type="entry name" value="HDc"/>
    <property type="match status" value="1"/>
</dbReference>
<dbReference type="Gene3D" id="3.30.70.270">
    <property type="match status" value="1"/>
</dbReference>
<dbReference type="InterPro" id="IPR037522">
    <property type="entry name" value="HD_GYP_dom"/>
</dbReference>
<keyword evidence="1" id="KW-0812">Transmembrane</keyword>
<dbReference type="CDD" id="cd00077">
    <property type="entry name" value="HDc"/>
    <property type="match status" value="1"/>
</dbReference>
<sequence length="814" mass="93056">MLFYLFILLLYVKSEKNQLLNSFFLMIGSLFVWTSGSFLMRGLANPGYIFWFHISLLGLFLSIISIYNFLMDYVGIKKTIFEMILMGILILLPLVNIEDGWFIKSPVMVNDHGNIIMIYEDISELILIPICLGLLLALSGMIRIGKKYKEDKKFISQSKPIFLGIAFFVLGNLLVVLPIFKSFPIDILFGLVNAIILIYALIRKDVLNFTFIASDANGYFVSVLLSIIIANRYIGRHIIETINTENLQSQLTMLLVIFLSSLIFIQLIWKKIVIPVVKHEAIYFNECLNEFSAKVAYNLNTNSIIHEVIEVFSQLEFIELVSFGKRVTSTNYYEIIESSKFTLNNKTIMINNGTQEFLGANHGLVGIHELMNLILYKSAWEEEKLQLRTLQMDYIAGINYTQFLLFIKVIQGKKFKIRDLEFLNSILSIADVSLRNAVMYEKVYLESRIDELTGIYNRKMFYEKYDEAFISQEISTTGLVLINIDDFKLFNQLYGVQNGDSILKEIAEIIRIETENKGMVFRYSGKEFIILLPSLDVYSSKQIVEQIKSKMNKLGLYSSDFQHRTITASIGISVYPLGASSKNELLQNVEMAVHQVKKNGKNGVMVFDTYEKGITEDLDYSKVYENYSATVCALTAAIDAKDHYTFNHSNNVAEYAVKLAKEIKLNNVVVEIVRQASLLHDIGKISIPENILNKPGALTDSEYEIMKRHVEASIEIIRHLPDLDYLIPAVIGHHERYDGKGYPRKISGENIPLTARILCICDAYDAMKSKRVYKEEISNEKIISIIKKESGRHFDPILVEAFINVLETSVTEFD</sequence>
<feature type="transmembrane region" description="Helical" evidence="1">
    <location>
        <begin position="250"/>
        <end position="269"/>
    </location>
</feature>
<dbReference type="Pfam" id="PF16927">
    <property type="entry name" value="HisKA_7TM"/>
    <property type="match status" value="1"/>
</dbReference>
<feature type="domain" description="HD-GYP" evidence="4">
    <location>
        <begin position="623"/>
        <end position="814"/>
    </location>
</feature>
<dbReference type="Pfam" id="PF00990">
    <property type="entry name" value="GGDEF"/>
    <property type="match status" value="1"/>
</dbReference>
<dbReference type="PANTHER" id="PTHR43155">
    <property type="entry name" value="CYCLIC DI-GMP PHOSPHODIESTERASE PA4108-RELATED"/>
    <property type="match status" value="1"/>
</dbReference>
<dbReference type="EMBL" id="JARYZI010000008">
    <property type="protein sequence ID" value="MDH8679015.1"/>
    <property type="molecule type" value="Genomic_DNA"/>
</dbReference>
<organism evidence="5 6">
    <name type="scientific">Fusibacter bizertensis</name>
    <dbReference type="NCBI Taxonomy" id="1488331"/>
    <lineage>
        <taxon>Bacteria</taxon>
        <taxon>Bacillati</taxon>
        <taxon>Bacillota</taxon>
        <taxon>Clostridia</taxon>
        <taxon>Eubacteriales</taxon>
        <taxon>Eubacteriales Family XII. Incertae Sedis</taxon>
        <taxon>Fusibacter</taxon>
    </lineage>
</organism>
<dbReference type="InterPro" id="IPR006674">
    <property type="entry name" value="HD_domain"/>
</dbReference>
<protein>
    <submittedName>
        <fullName evidence="5">Diguanylate cyclase</fullName>
        <ecNumber evidence="5">2.7.7.65</ecNumber>
    </submittedName>
</protein>
<reference evidence="5 6" key="1">
    <citation type="submission" date="2023-04" db="EMBL/GenBank/DDBJ databases">
        <title>Fusibacter bizertensis strain WBS, isolated from littoral bottom sediments of the Arctic seas - biochemical and genomic analysis.</title>
        <authorList>
            <person name="Brioukhanov A.L."/>
        </authorList>
    </citation>
    <scope>NUCLEOTIDE SEQUENCE [LARGE SCALE GENOMIC DNA]</scope>
    <source>
        <strain evidence="5 6">WBS</strain>
    </source>
</reference>
<dbReference type="GO" id="GO:0052621">
    <property type="term" value="F:diguanylate cyclase activity"/>
    <property type="evidence" value="ECO:0007669"/>
    <property type="project" value="UniProtKB-EC"/>
</dbReference>
<evidence type="ECO:0000259" key="4">
    <source>
        <dbReference type="PROSITE" id="PS51832"/>
    </source>
</evidence>
<evidence type="ECO:0000259" key="3">
    <source>
        <dbReference type="PROSITE" id="PS51831"/>
    </source>
</evidence>
<keyword evidence="5" id="KW-0808">Transferase</keyword>
<dbReference type="InterPro" id="IPR029787">
    <property type="entry name" value="Nucleotide_cyclase"/>
</dbReference>